<sequence length="277" mass="30718">MRKIVFALSVVLTVITACEDNHDSTVNGNRSTVPFSKIQLSEKSTYEAGVPTVTTTQTYSYSQGQLTGFTIVQSYSVQGEPMCIENAASVTYSEHQAVVTDNFGNVSVYTLDDKGYATSCTRQENGTIRTYTFSYFTAPEGKYYLKNITESINDGVYASIDIDYGNYQALRILQKTDTYGQAYTATTPANDGINNLSGVPCLFLAELYPLSLHTAALYGKFLGEPFPILIDRIIPDGNKEVTNYIFSFDKRNLMTSCKEVINSYGTDYTRTVSYVIE</sequence>
<dbReference type="Proteomes" id="UP000056419">
    <property type="component" value="Unassembled WGS sequence"/>
</dbReference>
<reference evidence="3 4" key="1">
    <citation type="journal article" date="2016" name="BMC Genomics">
        <title>Type VI secretion systems of human gut Bacteroidales segregate into three genetic architectures, two of which are contained on mobile genetic elements.</title>
        <authorList>
            <person name="Coyne M.J."/>
            <person name="Roelofs K.G."/>
            <person name="Comstock L.E."/>
        </authorList>
    </citation>
    <scope>NUCLEOTIDE SEQUENCE [LARGE SCALE GENOMIC DNA]</scope>
    <source>
        <strain evidence="3 4">CL09T03C01</strain>
    </source>
</reference>
<dbReference type="AlphaFoldDB" id="A0A108TCC8"/>
<dbReference type="STRING" id="46506.AA415_00613"/>
<gene>
    <name evidence="3" type="ORF">AA415_00613</name>
    <name evidence="2" type="ORF">F9958_07835</name>
</gene>
<comment type="caution">
    <text evidence="3">The sequence shown here is derived from an EMBL/GenBank/DDBJ whole genome shotgun (WGS) entry which is preliminary data.</text>
</comment>
<reference evidence="3" key="2">
    <citation type="submission" date="2016-01" db="EMBL/GenBank/DDBJ databases">
        <authorList>
            <person name="McClelland M."/>
            <person name="Jain A."/>
            <person name="Saraogi P."/>
            <person name="Mendelson R."/>
            <person name="Westerman R."/>
            <person name="SanMiguel P."/>
            <person name="Csonka L."/>
        </authorList>
    </citation>
    <scope>NUCLEOTIDE SEQUENCE</scope>
    <source>
        <strain evidence="3">CL09T03C01</strain>
    </source>
</reference>
<protein>
    <submittedName>
        <fullName evidence="2">DUF4595 domain-containing protein</fullName>
    </submittedName>
</protein>
<proteinExistence type="predicted"/>
<feature type="domain" description="DUF4595" evidence="1">
    <location>
        <begin position="62"/>
        <end position="256"/>
    </location>
</feature>
<dbReference type="Pfam" id="PF15283">
    <property type="entry name" value="DUF4595"/>
    <property type="match status" value="1"/>
</dbReference>
<accession>A0A108TCC8</accession>
<dbReference type="PATRIC" id="fig|46506.5.peg.658"/>
<dbReference type="CDD" id="cd12871">
    <property type="entry name" value="Bacuni_01323_like"/>
    <property type="match status" value="1"/>
</dbReference>
<dbReference type="Proteomes" id="UP000467334">
    <property type="component" value="Unassembled WGS sequence"/>
</dbReference>
<evidence type="ECO:0000313" key="3">
    <source>
        <dbReference type="EMBL" id="KWR57157.1"/>
    </source>
</evidence>
<evidence type="ECO:0000313" key="2">
    <source>
        <dbReference type="EMBL" id="KAB5314842.1"/>
    </source>
</evidence>
<dbReference type="EMBL" id="WCLE01000013">
    <property type="protein sequence ID" value="KAB5314842.1"/>
    <property type="molecule type" value="Genomic_DNA"/>
</dbReference>
<evidence type="ECO:0000313" key="5">
    <source>
        <dbReference type="Proteomes" id="UP000467334"/>
    </source>
</evidence>
<dbReference type="Gene3D" id="2.40.160.190">
    <property type="match status" value="1"/>
</dbReference>
<keyword evidence="4" id="KW-1185">Reference proteome</keyword>
<dbReference type="EMBL" id="LRGC01000002">
    <property type="protein sequence ID" value="KWR57157.1"/>
    <property type="molecule type" value="Genomic_DNA"/>
</dbReference>
<dbReference type="PROSITE" id="PS51257">
    <property type="entry name" value="PROKAR_LIPOPROTEIN"/>
    <property type="match status" value="1"/>
</dbReference>
<reference evidence="2 5" key="3">
    <citation type="journal article" date="2019" name="Nat. Med.">
        <title>A library of human gut bacterial isolates paired with longitudinal multiomics data enables mechanistic microbiome research.</title>
        <authorList>
            <person name="Poyet M."/>
            <person name="Groussin M."/>
            <person name="Gibbons S.M."/>
            <person name="Avila-Pacheco J."/>
            <person name="Jiang X."/>
            <person name="Kearney S.M."/>
            <person name="Perrotta A.R."/>
            <person name="Berdy B."/>
            <person name="Zhao S."/>
            <person name="Lieberman T.D."/>
            <person name="Swanson P.K."/>
            <person name="Smith M."/>
            <person name="Roesemann S."/>
            <person name="Alexander J.E."/>
            <person name="Rich S.A."/>
            <person name="Livny J."/>
            <person name="Vlamakis H."/>
            <person name="Clish C."/>
            <person name="Bullock K."/>
            <person name="Deik A."/>
            <person name="Scott J."/>
            <person name="Pierce K.A."/>
            <person name="Xavier R.J."/>
            <person name="Alm E.J."/>
        </authorList>
    </citation>
    <scope>NUCLEOTIDE SEQUENCE [LARGE SCALE GENOMIC DNA]</scope>
    <source>
        <strain evidence="2 5">BIOML-A6</strain>
    </source>
</reference>
<organism evidence="3 4">
    <name type="scientific">Bacteroides stercoris</name>
    <dbReference type="NCBI Taxonomy" id="46506"/>
    <lineage>
        <taxon>Bacteria</taxon>
        <taxon>Pseudomonadati</taxon>
        <taxon>Bacteroidota</taxon>
        <taxon>Bacteroidia</taxon>
        <taxon>Bacteroidales</taxon>
        <taxon>Bacteroidaceae</taxon>
        <taxon>Bacteroides</taxon>
    </lineage>
</organism>
<evidence type="ECO:0000313" key="4">
    <source>
        <dbReference type="Proteomes" id="UP000056419"/>
    </source>
</evidence>
<dbReference type="RefSeq" id="WP_060385234.1">
    <property type="nucleotide sequence ID" value="NZ_CP081913.1"/>
</dbReference>
<dbReference type="InterPro" id="IPR027931">
    <property type="entry name" value="DUF4595"/>
</dbReference>
<evidence type="ECO:0000259" key="1">
    <source>
        <dbReference type="Pfam" id="PF15283"/>
    </source>
</evidence>
<name>A0A108TCC8_BACSE</name>